<dbReference type="Proteomes" id="UP000032803">
    <property type="component" value="Chromosome I"/>
</dbReference>
<protein>
    <submittedName>
        <fullName evidence="5">Putative Zeta toxin</fullName>
    </submittedName>
</protein>
<dbReference type="InterPro" id="IPR027417">
    <property type="entry name" value="P-loop_NTPase"/>
</dbReference>
<keyword evidence="2" id="KW-0067">ATP-binding</keyword>
<sequence length="289" mass="32911">MEMLSILKRIIFLQWLIFSAPLFALQLICPPRDSQGQLRIDSQAIQILEQCIQQAPETKSLFFNNQIHQYTPQRQQLHQQIIADILANKPCQVEKPIVIFTGGFPGAGKSTYLQEKLPWVNEKTFIFIDADAIRAKLPEYKGWNAENTQSEVSDIVQALLEPLGKPCKYNVVYDSTMANLANYQHLIHQFKDMGYQTYIVYVETPLKVAIDRAKNRYLTTGRYVSTVYLAHIKKDGMKTFETIKHSVDGYILVDGQNFETLNQGGKPLPTSAGIGSKQFNSRQEFSNNS</sequence>
<evidence type="ECO:0000256" key="3">
    <source>
        <dbReference type="SAM" id="MobiDB-lite"/>
    </source>
</evidence>
<feature type="region of interest" description="Disordered" evidence="3">
    <location>
        <begin position="268"/>
        <end position="289"/>
    </location>
</feature>
<evidence type="ECO:0000256" key="2">
    <source>
        <dbReference type="ARBA" id="ARBA00022840"/>
    </source>
</evidence>
<dbReference type="SUPFAM" id="SSF52540">
    <property type="entry name" value="P-loop containing nucleoside triphosphate hydrolases"/>
    <property type="match status" value="1"/>
</dbReference>
<evidence type="ECO:0000313" key="6">
    <source>
        <dbReference type="Proteomes" id="UP000032803"/>
    </source>
</evidence>
<dbReference type="AlphaFoldDB" id="A0A0A8UQ48"/>
<evidence type="ECO:0000259" key="4">
    <source>
        <dbReference type="Pfam" id="PF06414"/>
    </source>
</evidence>
<keyword evidence="1" id="KW-0547">Nucleotide-binding</keyword>
<feature type="domain" description="Zeta toxin" evidence="4">
    <location>
        <begin position="89"/>
        <end position="247"/>
    </location>
</feature>
<name>A0A0A8UQ48_LEGHA</name>
<proteinExistence type="predicted"/>
<accession>A0A0A8UQ48</accession>
<dbReference type="InterPro" id="IPR010488">
    <property type="entry name" value="Zeta_toxin_domain"/>
</dbReference>
<dbReference type="HOGENOM" id="CLU_1041288_0_0_6"/>
<dbReference type="EMBL" id="LN681225">
    <property type="protein sequence ID" value="CEK09192.1"/>
    <property type="molecule type" value="Genomic_DNA"/>
</dbReference>
<dbReference type="Gene3D" id="3.40.50.300">
    <property type="entry name" value="P-loop containing nucleotide triphosphate hydrolases"/>
    <property type="match status" value="1"/>
</dbReference>
<reference evidence="6" key="1">
    <citation type="submission" date="2014-09" db="EMBL/GenBank/DDBJ databases">
        <authorList>
            <person name="Gomez-Valero L."/>
        </authorList>
    </citation>
    <scope>NUCLEOTIDE SEQUENCE [LARGE SCALE GENOMIC DNA]</scope>
    <source>
        <strain evidence="6">ATCC35250</strain>
    </source>
</reference>
<dbReference type="Pfam" id="PF06414">
    <property type="entry name" value="Zeta_toxin"/>
    <property type="match status" value="1"/>
</dbReference>
<feature type="compositionally biased region" description="Polar residues" evidence="3">
    <location>
        <begin position="277"/>
        <end position="289"/>
    </location>
</feature>
<dbReference type="GO" id="GO:0005524">
    <property type="term" value="F:ATP binding"/>
    <property type="evidence" value="ECO:0007669"/>
    <property type="project" value="UniProtKB-KW"/>
</dbReference>
<keyword evidence="6" id="KW-1185">Reference proteome</keyword>
<gene>
    <name evidence="5" type="ORF">LHA_0072</name>
</gene>
<organism evidence="5 6">
    <name type="scientific">Legionella hackeliae</name>
    <dbReference type="NCBI Taxonomy" id="449"/>
    <lineage>
        <taxon>Bacteria</taxon>
        <taxon>Pseudomonadati</taxon>
        <taxon>Pseudomonadota</taxon>
        <taxon>Gammaproteobacteria</taxon>
        <taxon>Legionellales</taxon>
        <taxon>Legionellaceae</taxon>
        <taxon>Legionella</taxon>
    </lineage>
</organism>
<dbReference type="KEGG" id="lha:LHA_0072"/>
<dbReference type="GO" id="GO:0016301">
    <property type="term" value="F:kinase activity"/>
    <property type="evidence" value="ECO:0007669"/>
    <property type="project" value="InterPro"/>
</dbReference>
<evidence type="ECO:0000256" key="1">
    <source>
        <dbReference type="ARBA" id="ARBA00022741"/>
    </source>
</evidence>
<evidence type="ECO:0000313" key="5">
    <source>
        <dbReference type="EMBL" id="CEK09192.1"/>
    </source>
</evidence>